<evidence type="ECO:0000259" key="1">
    <source>
        <dbReference type="PROSITE" id="PS51112"/>
    </source>
</evidence>
<dbReference type="Proteomes" id="UP000717585">
    <property type="component" value="Unassembled WGS sequence"/>
</dbReference>
<accession>A0A8J6BTN2</accession>
<gene>
    <name evidence="2" type="ORF">J8273_8819</name>
</gene>
<protein>
    <submittedName>
        <fullName evidence="2">AMMECR1</fullName>
    </submittedName>
</protein>
<keyword evidence="3" id="KW-1185">Reference proteome</keyword>
<dbReference type="InterPro" id="IPR036071">
    <property type="entry name" value="AMMECR1_dom_sf"/>
</dbReference>
<proteinExistence type="predicted"/>
<evidence type="ECO:0000313" key="3">
    <source>
        <dbReference type="Proteomes" id="UP000717585"/>
    </source>
</evidence>
<sequence length="194" mass="21952">MADIAANENHCITAFDALRSAVEKKIPIRQNYEDHTCPLFVTWHKLVDGRSDLRGCIGNLSGLSIKDGIPQYAVIAGTQDHRFNPITPSELPSLEVCVSLLVKYEKCENPLDWAVGTHGIIIKWDGYSAVFLPEVAFEQGWDRETTLQHLIRKAGYRAPLTPGTEAWDALLAKIETVRYQSSRYTMSWEEYLKK</sequence>
<reference evidence="2" key="1">
    <citation type="submission" date="2021-05" db="EMBL/GenBank/DDBJ databases">
        <title>A free-living protist that lacks canonical eukaryotic 1 DNA replication and segregation systems.</title>
        <authorList>
            <person name="Salas-Leiva D.E."/>
            <person name="Tromer E.C."/>
            <person name="Curtis B.A."/>
            <person name="Jerlstrom-Hultqvist J."/>
            <person name="Kolisko M."/>
            <person name="Yi Z."/>
            <person name="Salas-Leiva J.S."/>
            <person name="Gallot-Lavallee L."/>
            <person name="Kops G.J.P.L."/>
            <person name="Archibald J.M."/>
            <person name="Simpson A.G.B."/>
            <person name="Roger A.J."/>
        </authorList>
    </citation>
    <scope>NUCLEOTIDE SEQUENCE</scope>
    <source>
        <strain evidence="2">BICM</strain>
    </source>
</reference>
<dbReference type="InterPro" id="IPR027485">
    <property type="entry name" value="AMMECR1_N"/>
</dbReference>
<feature type="domain" description="AMMECR1" evidence="1">
    <location>
        <begin position="1"/>
        <end position="194"/>
    </location>
</feature>
<dbReference type="NCBIfam" id="TIGR00296">
    <property type="entry name" value="TIGR00296 family protein"/>
    <property type="match status" value="1"/>
</dbReference>
<dbReference type="PROSITE" id="PS51112">
    <property type="entry name" value="AMMECR1"/>
    <property type="match status" value="1"/>
</dbReference>
<dbReference type="InterPro" id="IPR023473">
    <property type="entry name" value="AMMECR1"/>
</dbReference>
<comment type="caution">
    <text evidence="2">The sequence shown here is derived from an EMBL/GenBank/DDBJ whole genome shotgun (WGS) entry which is preliminary data.</text>
</comment>
<dbReference type="PANTHER" id="PTHR13016:SF0">
    <property type="entry name" value="AMME SYNDROME CANDIDATE GENE 1 PROTEIN"/>
    <property type="match status" value="1"/>
</dbReference>
<dbReference type="Pfam" id="PF01871">
    <property type="entry name" value="AMMECR1"/>
    <property type="match status" value="1"/>
</dbReference>
<dbReference type="Gene3D" id="3.30.700.20">
    <property type="entry name" value="Hypothetical protein ph0010, domain 1"/>
    <property type="match status" value="1"/>
</dbReference>
<dbReference type="SUPFAM" id="SSF143447">
    <property type="entry name" value="AMMECR1-like"/>
    <property type="match status" value="1"/>
</dbReference>
<evidence type="ECO:0000313" key="2">
    <source>
        <dbReference type="EMBL" id="KAG9389526.1"/>
    </source>
</evidence>
<dbReference type="InterPro" id="IPR002733">
    <property type="entry name" value="AMMECR1_domain"/>
</dbReference>
<dbReference type="EMBL" id="JAHDYR010000069">
    <property type="protein sequence ID" value="KAG9389526.1"/>
    <property type="molecule type" value="Genomic_DNA"/>
</dbReference>
<name>A0A8J6BTN2_9EUKA</name>
<dbReference type="PANTHER" id="PTHR13016">
    <property type="entry name" value="AMMECR1 HOMOLOG"/>
    <property type="match status" value="1"/>
</dbReference>
<dbReference type="OrthoDB" id="24630at2759"/>
<organism evidence="2 3">
    <name type="scientific">Carpediemonas membranifera</name>
    <dbReference type="NCBI Taxonomy" id="201153"/>
    <lineage>
        <taxon>Eukaryota</taxon>
        <taxon>Metamonada</taxon>
        <taxon>Carpediemonas-like organisms</taxon>
        <taxon>Carpediemonas</taxon>
    </lineage>
</organism>
<dbReference type="AlphaFoldDB" id="A0A8J6BTN2"/>